<accession>A0A1L7D724</accession>
<name>A0A1L7D724_9CORY</name>
<dbReference type="SUPFAM" id="SSF103084">
    <property type="entry name" value="Holliday junction resolvase RusA"/>
    <property type="match status" value="1"/>
</dbReference>
<organism evidence="1 2">
    <name type="scientific">Corynebacterium phocae</name>
    <dbReference type="NCBI Taxonomy" id="161895"/>
    <lineage>
        <taxon>Bacteria</taxon>
        <taxon>Bacillati</taxon>
        <taxon>Actinomycetota</taxon>
        <taxon>Actinomycetes</taxon>
        <taxon>Mycobacteriales</taxon>
        <taxon>Corynebacteriaceae</taxon>
        <taxon>Corynebacterium</taxon>
    </lineage>
</organism>
<evidence type="ECO:0000313" key="1">
    <source>
        <dbReference type="EMBL" id="APT93752.1"/>
    </source>
</evidence>
<dbReference type="Gene3D" id="3.30.1330.70">
    <property type="entry name" value="Holliday junction resolvase RusA"/>
    <property type="match status" value="1"/>
</dbReference>
<proteinExistence type="predicted"/>
<keyword evidence="2" id="KW-1185">Reference proteome</keyword>
<dbReference type="EMBL" id="CP009249">
    <property type="protein sequence ID" value="APT93752.1"/>
    <property type="molecule type" value="Genomic_DNA"/>
</dbReference>
<protein>
    <submittedName>
        <fullName evidence="1">Uncharacterized protein</fullName>
    </submittedName>
</protein>
<evidence type="ECO:0000313" key="2">
    <source>
        <dbReference type="Proteomes" id="UP000185491"/>
    </source>
</evidence>
<dbReference type="KEGG" id="cpho:CPHO_08445"/>
<dbReference type="Proteomes" id="UP000185491">
    <property type="component" value="Chromosome"/>
</dbReference>
<dbReference type="GO" id="GO:0006281">
    <property type="term" value="P:DNA repair"/>
    <property type="evidence" value="ECO:0007669"/>
    <property type="project" value="InterPro"/>
</dbReference>
<gene>
    <name evidence="1" type="ORF">CPHO_08445</name>
</gene>
<reference evidence="1 2" key="1">
    <citation type="submission" date="2014-08" db="EMBL/GenBank/DDBJ databases">
        <title>Complete genome sequence of Corynebacterium phocae M408/89/1(T)(=DSM 44612(T)), isolated from the common seal (Phoca vitulina).</title>
        <authorList>
            <person name="Ruckert C."/>
            <person name="Albersmeier A."/>
            <person name="Winkler A."/>
            <person name="Kalinowski J."/>
        </authorList>
    </citation>
    <scope>NUCLEOTIDE SEQUENCE [LARGE SCALE GENOMIC DNA]</scope>
    <source>
        <strain evidence="1 2">M408/89/1</strain>
    </source>
</reference>
<dbReference type="GO" id="GO:0000287">
    <property type="term" value="F:magnesium ion binding"/>
    <property type="evidence" value="ECO:0007669"/>
    <property type="project" value="InterPro"/>
</dbReference>
<sequence>MTYLQRVGLPWTKPPLSMNDRGASRGATYAKAQKINEIQHIISLLARRVTMPPNHAYLIVQLNYRPRDNRRRDTDNLIATAKPIYDALAGGSTKIPGLGIVPDDTPQYMGKPEPIIWPAKKGQPPVMWLDLYSAPQPPHPYGGLAA</sequence>
<dbReference type="AlphaFoldDB" id="A0A1L7D724"/>
<dbReference type="InterPro" id="IPR036614">
    <property type="entry name" value="RusA-like_sf"/>
</dbReference>
<dbReference type="GO" id="GO:0006310">
    <property type="term" value="P:DNA recombination"/>
    <property type="evidence" value="ECO:0007669"/>
    <property type="project" value="InterPro"/>
</dbReference>